<dbReference type="AlphaFoldDB" id="A0A5S9M1S7"/>
<gene>
    <name evidence="2" type="ORF">BsIDN1_07010</name>
</gene>
<dbReference type="PANTHER" id="PTHR44394:SF1">
    <property type="entry name" value="BETA-ALANINE-ACTIVATING ENZYME"/>
    <property type="match status" value="1"/>
</dbReference>
<dbReference type="Proteomes" id="UP000464658">
    <property type="component" value="Chromosome"/>
</dbReference>
<evidence type="ECO:0000313" key="3">
    <source>
        <dbReference type="Proteomes" id="UP000464658"/>
    </source>
</evidence>
<evidence type="ECO:0000313" key="2">
    <source>
        <dbReference type="EMBL" id="BBP87083.1"/>
    </source>
</evidence>
<dbReference type="GO" id="GO:0043041">
    <property type="term" value="P:amino acid activation for nonribosomal peptide biosynthetic process"/>
    <property type="evidence" value="ECO:0007669"/>
    <property type="project" value="TreeGrafter"/>
</dbReference>
<dbReference type="EMBL" id="AP021906">
    <property type="protein sequence ID" value="BBP87083.1"/>
    <property type="molecule type" value="Genomic_DNA"/>
</dbReference>
<dbReference type="PANTHER" id="PTHR44394">
    <property type="entry name" value="BETA-ALANINE-ACTIVATING ENZYME"/>
    <property type="match status" value="1"/>
</dbReference>
<feature type="compositionally biased region" description="Basic and acidic residues" evidence="1">
    <location>
        <begin position="137"/>
        <end position="155"/>
    </location>
</feature>
<evidence type="ECO:0008006" key="4">
    <source>
        <dbReference type="Google" id="ProtNLM"/>
    </source>
</evidence>
<name>A0A5S9M1S7_BACIA</name>
<organism evidence="2 3">
    <name type="scientific">Bacillus safensis</name>
    <dbReference type="NCBI Taxonomy" id="561879"/>
    <lineage>
        <taxon>Bacteria</taxon>
        <taxon>Bacillati</taxon>
        <taxon>Bacillota</taxon>
        <taxon>Bacilli</taxon>
        <taxon>Bacillales</taxon>
        <taxon>Bacillaceae</taxon>
        <taxon>Bacillus</taxon>
    </lineage>
</organism>
<reference evidence="2 3" key="1">
    <citation type="submission" date="2019-12" db="EMBL/GenBank/DDBJ databases">
        <title>Full genome sequence of a Bacillus safensis strain isolated from commercially available natto in Indonesia.</title>
        <authorList>
            <person name="Yoshida M."/>
            <person name="Uomi M."/>
            <person name="Waturangi D."/>
            <person name="Ekaputri J.J."/>
            <person name="Setiamarga D.H.E."/>
        </authorList>
    </citation>
    <scope>NUCLEOTIDE SEQUENCE [LARGE SCALE GENOMIC DNA]</scope>
    <source>
        <strain evidence="2 3">IDN1</strain>
    </source>
</reference>
<feature type="compositionally biased region" description="Basic and acidic residues" evidence="1">
    <location>
        <begin position="166"/>
        <end position="179"/>
    </location>
</feature>
<dbReference type="InterPro" id="IPR045851">
    <property type="entry name" value="AMP-bd_C_sf"/>
</dbReference>
<feature type="region of interest" description="Disordered" evidence="1">
    <location>
        <begin position="133"/>
        <end position="187"/>
    </location>
</feature>
<dbReference type="Gene3D" id="3.30.300.30">
    <property type="match status" value="1"/>
</dbReference>
<dbReference type="InterPro" id="IPR052091">
    <property type="entry name" value="Beta-ala_Activ/Resist"/>
</dbReference>
<proteinExistence type="predicted"/>
<accession>A0A5S9M1S7</accession>
<protein>
    <recommendedName>
        <fullName evidence="4">AMP-binding enzyme C-terminal domain-containing protein</fullName>
    </recommendedName>
</protein>
<dbReference type="SUPFAM" id="SSF56801">
    <property type="entry name" value="Acetyl-CoA synthetase-like"/>
    <property type="match status" value="1"/>
</dbReference>
<evidence type="ECO:0000256" key="1">
    <source>
        <dbReference type="SAM" id="MobiDB-lite"/>
    </source>
</evidence>
<sequence>MLVSRRKGHAANHIVRINGKRMDLKALEQVMMLHFPLKECAIIPKKNQEGSLSLVLFAQAKDPSLTREDLMKGPLHPHEVPAALVLLPSLPKTESGAVDKEALLSIEIIDQEELRKIEERTKAIDGVEEAAAFIESQPEKRTPYHLDDLFPDRQRTQGNGPLSKSEASETKPSSLHEKPPALVYGGDVIKNQAHLSH</sequence>